<gene>
    <name evidence="2" type="ORF">AKO1_000899</name>
</gene>
<evidence type="ECO:0000256" key="1">
    <source>
        <dbReference type="SAM" id="MobiDB-lite"/>
    </source>
</evidence>
<organism evidence="2 3">
    <name type="scientific">Acrasis kona</name>
    <dbReference type="NCBI Taxonomy" id="1008807"/>
    <lineage>
        <taxon>Eukaryota</taxon>
        <taxon>Discoba</taxon>
        <taxon>Heterolobosea</taxon>
        <taxon>Tetramitia</taxon>
        <taxon>Eutetramitia</taxon>
        <taxon>Acrasidae</taxon>
        <taxon>Acrasis</taxon>
    </lineage>
</organism>
<feature type="region of interest" description="Disordered" evidence="1">
    <location>
        <begin position="131"/>
        <end position="159"/>
    </location>
</feature>
<accession>A0AAW2ZNP4</accession>
<comment type="caution">
    <text evidence="2">The sequence shown here is derived from an EMBL/GenBank/DDBJ whole genome shotgun (WGS) entry which is preliminary data.</text>
</comment>
<name>A0AAW2ZNP4_9EUKA</name>
<feature type="compositionally biased region" description="Low complexity" evidence="1">
    <location>
        <begin position="146"/>
        <end position="159"/>
    </location>
</feature>
<keyword evidence="3" id="KW-1185">Reference proteome</keyword>
<evidence type="ECO:0000313" key="2">
    <source>
        <dbReference type="EMBL" id="KAL0491477.1"/>
    </source>
</evidence>
<sequence length="159" mass="18072">MTIGSQKELDKQSKKRDFKLDLDSLQKVTLPDLTISVGSSNKHISMTKERNVLQLDDYQYGSHSRDLDTRKEHKIDNRFVSTQPFTDAWGRIELDGISDKFQKKVDEITTPRKNVMSLGVFDRLCSATKSLPKIETPSSPRPPSSPRSITSSKSRQFLS</sequence>
<proteinExistence type="predicted"/>
<dbReference type="AlphaFoldDB" id="A0AAW2ZNP4"/>
<protein>
    <submittedName>
        <fullName evidence="2">Pcp</fullName>
    </submittedName>
</protein>
<reference evidence="2 3" key="1">
    <citation type="submission" date="2024-03" db="EMBL/GenBank/DDBJ databases">
        <title>The Acrasis kona genome and developmental transcriptomes reveal deep origins of eukaryotic multicellular pathways.</title>
        <authorList>
            <person name="Sheikh S."/>
            <person name="Fu C.-J."/>
            <person name="Brown M.W."/>
            <person name="Baldauf S.L."/>
        </authorList>
    </citation>
    <scope>NUCLEOTIDE SEQUENCE [LARGE SCALE GENOMIC DNA]</scope>
    <source>
        <strain evidence="2 3">ATCC MYA-3509</strain>
    </source>
</reference>
<evidence type="ECO:0000313" key="3">
    <source>
        <dbReference type="Proteomes" id="UP001431209"/>
    </source>
</evidence>
<dbReference type="EMBL" id="JAOPGA020001808">
    <property type="protein sequence ID" value="KAL0491477.1"/>
    <property type="molecule type" value="Genomic_DNA"/>
</dbReference>
<dbReference type="Proteomes" id="UP001431209">
    <property type="component" value="Unassembled WGS sequence"/>
</dbReference>